<evidence type="ECO:0000313" key="2">
    <source>
        <dbReference type="Proteomes" id="UP001380953"/>
    </source>
</evidence>
<comment type="caution">
    <text evidence="1">The sequence shown here is derived from an EMBL/GenBank/DDBJ whole genome shotgun (WGS) entry which is preliminary data.</text>
</comment>
<proteinExistence type="predicted"/>
<protein>
    <submittedName>
        <fullName evidence="1">Uncharacterized protein</fullName>
    </submittedName>
</protein>
<reference evidence="1" key="1">
    <citation type="submission" date="2024-03" db="EMBL/GenBank/DDBJ databases">
        <title>Whole genome sequecning of epiphytes from Marcgravia umbellata leaves.</title>
        <authorList>
            <person name="Kumar G."/>
            <person name="Savka M.A."/>
        </authorList>
    </citation>
    <scope>NUCLEOTIDE SEQUENCE</scope>
    <source>
        <strain evidence="1">RIT_BL5</strain>
    </source>
</reference>
<keyword evidence="2" id="KW-1185">Reference proteome</keyword>
<dbReference type="EMBL" id="JBBKAR010000043">
    <property type="protein sequence ID" value="MEJ8305474.1"/>
    <property type="molecule type" value="Genomic_DNA"/>
</dbReference>
<sequence>MRATEEDFTLVRSMLELPYVIRVLDADMKLIDKSSLRTRVVLLRQLDHMREEARYEMRDLRQTLRSRNIKILKQTRLEDKLYAEYICRGHHDRMALMWSRVKCDVEEMIEARLAAITSL</sequence>
<name>A0ACC6PF00_9BACL</name>
<organism evidence="1 2">
    <name type="scientific">Saccharibacillus sacchari</name>
    <dbReference type="NCBI Taxonomy" id="456493"/>
    <lineage>
        <taxon>Bacteria</taxon>
        <taxon>Bacillati</taxon>
        <taxon>Bacillota</taxon>
        <taxon>Bacilli</taxon>
        <taxon>Bacillales</taxon>
        <taxon>Paenibacillaceae</taxon>
        <taxon>Saccharibacillus</taxon>
    </lineage>
</organism>
<evidence type="ECO:0000313" key="1">
    <source>
        <dbReference type="EMBL" id="MEJ8305474.1"/>
    </source>
</evidence>
<gene>
    <name evidence="1" type="ORF">WKI47_16310</name>
</gene>
<dbReference type="Proteomes" id="UP001380953">
    <property type="component" value="Unassembled WGS sequence"/>
</dbReference>
<accession>A0ACC6PF00</accession>